<dbReference type="GO" id="GO:0016491">
    <property type="term" value="F:oxidoreductase activity"/>
    <property type="evidence" value="ECO:0007669"/>
    <property type="project" value="UniProtKB-KW"/>
</dbReference>
<evidence type="ECO:0000256" key="2">
    <source>
        <dbReference type="ARBA" id="ARBA00006046"/>
    </source>
</evidence>
<dbReference type="InterPro" id="IPR002937">
    <property type="entry name" value="Amino_oxidase"/>
</dbReference>
<comment type="pathway">
    <text evidence="1 5">Carotenoid biosynthesis.</text>
</comment>
<dbReference type="Pfam" id="PF01593">
    <property type="entry name" value="Amino_oxidase"/>
    <property type="match status" value="1"/>
</dbReference>
<feature type="region of interest" description="Disordered" evidence="6">
    <location>
        <begin position="486"/>
        <end position="521"/>
    </location>
</feature>
<evidence type="ECO:0000256" key="4">
    <source>
        <dbReference type="ARBA" id="ARBA00023002"/>
    </source>
</evidence>
<dbReference type="NCBIfam" id="TIGR02734">
    <property type="entry name" value="crtI_fam"/>
    <property type="match status" value="1"/>
</dbReference>
<dbReference type="AlphaFoldDB" id="A0A1H9SJZ1"/>
<evidence type="ECO:0000256" key="6">
    <source>
        <dbReference type="SAM" id="MobiDB-lite"/>
    </source>
</evidence>
<dbReference type="RefSeq" id="WP_092690397.1">
    <property type="nucleotide sequence ID" value="NZ_FOGU01000003.1"/>
</dbReference>
<keyword evidence="3 5" id="KW-0125">Carotenoid biosynthesis</keyword>
<evidence type="ECO:0000313" key="8">
    <source>
        <dbReference type="EMBL" id="SER85218.1"/>
    </source>
</evidence>
<evidence type="ECO:0000256" key="3">
    <source>
        <dbReference type="ARBA" id="ARBA00022746"/>
    </source>
</evidence>
<dbReference type="STRING" id="641238.SAMN04490244_103245"/>
<dbReference type="SUPFAM" id="SSF51905">
    <property type="entry name" value="FAD/NAD(P)-binding domain"/>
    <property type="match status" value="1"/>
</dbReference>
<keyword evidence="9" id="KW-1185">Reference proteome</keyword>
<evidence type="ECO:0000256" key="1">
    <source>
        <dbReference type="ARBA" id="ARBA00004829"/>
    </source>
</evidence>
<dbReference type="PANTHER" id="PTHR43734">
    <property type="entry name" value="PHYTOENE DESATURASE"/>
    <property type="match status" value="1"/>
</dbReference>
<feature type="domain" description="Amine oxidase" evidence="7">
    <location>
        <begin position="15"/>
        <end position="288"/>
    </location>
</feature>
<dbReference type="PANTHER" id="PTHR43734:SF7">
    <property type="entry name" value="4,4'-DIAPONEUROSPORENE OXYGENASE"/>
    <property type="match status" value="1"/>
</dbReference>
<reference evidence="8 9" key="1">
    <citation type="submission" date="2016-10" db="EMBL/GenBank/DDBJ databases">
        <authorList>
            <person name="de Groot N.N."/>
        </authorList>
    </citation>
    <scope>NUCLEOTIDE SEQUENCE [LARGE SCALE GENOMIC DNA]</scope>
    <source>
        <strain evidence="8 9">DSM 23042</strain>
    </source>
</reference>
<accession>A0A1H9SJZ1</accession>
<organism evidence="8 9">
    <name type="scientific">Tranquillimonas rosea</name>
    <dbReference type="NCBI Taxonomy" id="641238"/>
    <lineage>
        <taxon>Bacteria</taxon>
        <taxon>Pseudomonadati</taxon>
        <taxon>Pseudomonadota</taxon>
        <taxon>Alphaproteobacteria</taxon>
        <taxon>Rhodobacterales</taxon>
        <taxon>Roseobacteraceae</taxon>
        <taxon>Tranquillimonas</taxon>
    </lineage>
</organism>
<dbReference type="GO" id="GO:0016117">
    <property type="term" value="P:carotenoid biosynthetic process"/>
    <property type="evidence" value="ECO:0007669"/>
    <property type="project" value="UniProtKB-KW"/>
</dbReference>
<keyword evidence="4 5" id="KW-0560">Oxidoreductase</keyword>
<sequence>MATRPDRIVVIGAGLGGLAAALRLAHAGCAVTVLDLHQTPGGKARQIDSPAGPVDAGPTVLTLRGVFDDLFEETGARLDDHVVLTAEPLLARHHWPDGASLDLWSDEALNVEAVDALAGAKEADGFRRFSAEARALYAAFDAPVMRAPAPSPFGIARALMGRPGLTPALMPGQTLARRLRRHFADPRLRQLFGRYATYVGGTPARTPALLSLIWQAEAGGVWRVDGGLHALARAIAARAETLGARILYSTTATGIERREGTVTAVETADGTRLPCDAALFNGDPEALRTGMVQGATDAVTPRQARRRSLSASVWAFAAKASGVDLAHHNVFFCADPADEFDPLDRGAPTGAATLYVCAEDRGTGLTPPDLERFEIIMNAPPLPGGAEEEPPTCRFRTFPALARHGLTFTPPPPDSALTTPQGFETLSPGSAGALYGLSPHGMMAAFRRPTARSRIAGLYLAGGGVHPGPGVPMATLSGRHAAAAILSDRPSTSTSRRTATPGGTSTASATTAPAPSASSAS</sequence>
<dbReference type="InterPro" id="IPR036188">
    <property type="entry name" value="FAD/NAD-bd_sf"/>
</dbReference>
<protein>
    <submittedName>
        <fullName evidence="8">1-hydroxycarotenoid 3,4-desaturase</fullName>
    </submittedName>
</protein>
<dbReference type="Proteomes" id="UP000198885">
    <property type="component" value="Unassembled WGS sequence"/>
</dbReference>
<dbReference type="EMBL" id="FOGU01000003">
    <property type="protein sequence ID" value="SER85218.1"/>
    <property type="molecule type" value="Genomic_DNA"/>
</dbReference>
<evidence type="ECO:0000259" key="7">
    <source>
        <dbReference type="Pfam" id="PF01593"/>
    </source>
</evidence>
<name>A0A1H9SJZ1_9RHOB</name>
<evidence type="ECO:0000256" key="5">
    <source>
        <dbReference type="RuleBase" id="RU362075"/>
    </source>
</evidence>
<dbReference type="InterPro" id="IPR014105">
    <property type="entry name" value="Carotenoid/retinoid_OxRdtase"/>
</dbReference>
<gene>
    <name evidence="8" type="ORF">SAMN04490244_103245</name>
</gene>
<proteinExistence type="inferred from homology"/>
<evidence type="ECO:0000313" key="9">
    <source>
        <dbReference type="Proteomes" id="UP000198885"/>
    </source>
</evidence>
<feature type="compositionally biased region" description="Low complexity" evidence="6">
    <location>
        <begin position="490"/>
        <end position="521"/>
    </location>
</feature>
<dbReference type="NCBIfam" id="NF045637">
    <property type="entry name" value="carotdesatCrtDProt"/>
    <property type="match status" value="1"/>
</dbReference>
<dbReference type="InterPro" id="IPR054841">
    <property type="entry name" value="carotdesatCrtD"/>
</dbReference>
<comment type="similarity">
    <text evidence="2 5">Belongs to the carotenoid/retinoid oxidoreductase family.</text>
</comment>
<dbReference type="OrthoDB" id="9774675at2"/>
<dbReference type="Gene3D" id="3.50.50.60">
    <property type="entry name" value="FAD/NAD(P)-binding domain"/>
    <property type="match status" value="2"/>
</dbReference>